<comment type="caution">
    <text evidence="5">The sequence shown here is derived from an EMBL/GenBank/DDBJ whole genome shotgun (WGS) entry which is preliminary data.</text>
</comment>
<dbReference type="SUPFAM" id="SSF111369">
    <property type="entry name" value="HlyD-like secretion proteins"/>
    <property type="match status" value="1"/>
</dbReference>
<dbReference type="Gene3D" id="1.10.287.470">
    <property type="entry name" value="Helix hairpin bin"/>
    <property type="match status" value="2"/>
</dbReference>
<evidence type="ECO:0000256" key="2">
    <source>
        <dbReference type="ARBA" id="ARBA00023054"/>
    </source>
</evidence>
<protein>
    <submittedName>
        <fullName evidence="5">HlyD family efflux transporter periplasmic adaptor subunit</fullName>
    </submittedName>
</protein>
<evidence type="ECO:0000256" key="3">
    <source>
        <dbReference type="SAM" id="Coils"/>
    </source>
</evidence>
<dbReference type="InterPro" id="IPR059052">
    <property type="entry name" value="HH_YbhG-like"/>
</dbReference>
<dbReference type="Gene3D" id="2.40.50.100">
    <property type="match status" value="1"/>
</dbReference>
<feature type="coiled-coil region" evidence="3">
    <location>
        <begin position="72"/>
        <end position="99"/>
    </location>
</feature>
<evidence type="ECO:0000259" key="4">
    <source>
        <dbReference type="Pfam" id="PF25881"/>
    </source>
</evidence>
<evidence type="ECO:0000256" key="1">
    <source>
        <dbReference type="ARBA" id="ARBA00004196"/>
    </source>
</evidence>
<dbReference type="AlphaFoldDB" id="A0A4V5NU28"/>
<name>A0A4V5NU28_9GAMM</name>
<keyword evidence="6" id="KW-1185">Reference proteome</keyword>
<evidence type="ECO:0000313" key="6">
    <source>
        <dbReference type="Proteomes" id="UP000307999"/>
    </source>
</evidence>
<dbReference type="PANTHER" id="PTHR32347">
    <property type="entry name" value="EFFLUX SYSTEM COMPONENT YKNX-RELATED"/>
    <property type="match status" value="1"/>
</dbReference>
<organism evidence="5 6">
    <name type="scientific">Thalassotalea mangrovi</name>
    <dbReference type="NCBI Taxonomy" id="2572245"/>
    <lineage>
        <taxon>Bacteria</taxon>
        <taxon>Pseudomonadati</taxon>
        <taxon>Pseudomonadota</taxon>
        <taxon>Gammaproteobacteria</taxon>
        <taxon>Alteromonadales</taxon>
        <taxon>Colwelliaceae</taxon>
        <taxon>Thalassotalea</taxon>
    </lineage>
</organism>
<feature type="coiled-coil region" evidence="3">
    <location>
        <begin position="136"/>
        <end position="196"/>
    </location>
</feature>
<dbReference type="Proteomes" id="UP000307999">
    <property type="component" value="Unassembled WGS sequence"/>
</dbReference>
<sequence>MKSLPLILLLLVLAGCEQRQTQVALGTLERDRIAHTATINEVLVSLPISQGSPVKKGMVLAQLDDTAQKAEVAKAHAEVAEAMANLEKLRNGAREEEVAAASAKVAGARAALVDSQANYQRAEELAAQNLMSKANLSRALATRDSDQAALDSAEEELRELTNGSRPEDIQMAEAHLDAANAVLSAQQKKLADLTIRATRNGILDNLPWNLGERVTLGSPVAIVMAGDAPYARVYVPEPYRIKIHVGDKLNLHVDGLDAGIEGTVRWISNEPAFTPYYALNQDERARLMYLAEIQLSSQHQQLASGVPVQVDLP</sequence>
<dbReference type="Pfam" id="PF25881">
    <property type="entry name" value="HH_YBHG"/>
    <property type="match status" value="1"/>
</dbReference>
<dbReference type="GO" id="GO:0030313">
    <property type="term" value="C:cell envelope"/>
    <property type="evidence" value="ECO:0007669"/>
    <property type="project" value="UniProtKB-SubCell"/>
</dbReference>
<reference evidence="5 6" key="1">
    <citation type="submission" date="2019-04" db="EMBL/GenBank/DDBJ databases">
        <title>Thalassotalea guangxiensis sp. nov., isolated from sediment of the coastal wetland.</title>
        <authorList>
            <person name="Zheng S."/>
            <person name="Zhang D."/>
        </authorList>
    </citation>
    <scope>NUCLEOTIDE SEQUENCE [LARGE SCALE GENOMIC DNA]</scope>
    <source>
        <strain evidence="5 6">ZS-4</strain>
    </source>
</reference>
<accession>A0A4V5NU28</accession>
<dbReference type="RefSeq" id="WP_136736356.1">
    <property type="nucleotide sequence ID" value="NZ_SWDB01000029.1"/>
</dbReference>
<feature type="domain" description="YbhG-like alpha-helical hairpin" evidence="4">
    <location>
        <begin position="63"/>
        <end position="190"/>
    </location>
</feature>
<dbReference type="PROSITE" id="PS51257">
    <property type="entry name" value="PROKAR_LIPOPROTEIN"/>
    <property type="match status" value="1"/>
</dbReference>
<dbReference type="EMBL" id="SWDB01000029">
    <property type="protein sequence ID" value="TKB44339.1"/>
    <property type="molecule type" value="Genomic_DNA"/>
</dbReference>
<dbReference type="InterPro" id="IPR050465">
    <property type="entry name" value="UPF0194_transport"/>
</dbReference>
<evidence type="ECO:0000313" key="5">
    <source>
        <dbReference type="EMBL" id="TKB44339.1"/>
    </source>
</evidence>
<keyword evidence="2 3" id="KW-0175">Coiled coil</keyword>
<dbReference type="Gene3D" id="2.40.30.170">
    <property type="match status" value="1"/>
</dbReference>
<comment type="subcellular location">
    <subcellularLocation>
        <location evidence="1">Cell envelope</location>
    </subcellularLocation>
</comment>
<gene>
    <name evidence="5" type="ORF">E8M12_11855</name>
</gene>
<dbReference type="OrthoDB" id="8558741at2"/>
<proteinExistence type="predicted"/>
<dbReference type="PANTHER" id="PTHR32347:SF29">
    <property type="entry name" value="UPF0194 MEMBRANE PROTEIN YBHG"/>
    <property type="match status" value="1"/>
</dbReference>